<dbReference type="Gene3D" id="2.40.50.90">
    <property type="match status" value="1"/>
</dbReference>
<dbReference type="AlphaFoldDB" id="W4LHP8"/>
<dbReference type="InterPro" id="IPR035437">
    <property type="entry name" value="SNase_OB-fold_sf"/>
</dbReference>
<evidence type="ECO:0000313" key="7">
    <source>
        <dbReference type="Proteomes" id="UP000019141"/>
    </source>
</evidence>
<dbReference type="EMBL" id="AZHW01000688">
    <property type="protein sequence ID" value="ETW97245.1"/>
    <property type="molecule type" value="Genomic_DNA"/>
</dbReference>
<organism evidence="6 7">
    <name type="scientific">Entotheonella factor</name>
    <dbReference type="NCBI Taxonomy" id="1429438"/>
    <lineage>
        <taxon>Bacteria</taxon>
        <taxon>Pseudomonadati</taxon>
        <taxon>Nitrospinota/Tectimicrobiota group</taxon>
        <taxon>Candidatus Tectimicrobiota</taxon>
        <taxon>Candidatus Entotheonellia</taxon>
        <taxon>Candidatus Entotheonellales</taxon>
        <taxon>Candidatus Entotheonellaceae</taxon>
        <taxon>Candidatus Entotheonella</taxon>
    </lineage>
</organism>
<gene>
    <name evidence="6" type="ORF">ETSY1_23455</name>
</gene>
<accession>W4LHP8</accession>
<name>W4LHP8_ENTF1</name>
<dbReference type="SMART" id="SM00318">
    <property type="entry name" value="SNc"/>
    <property type="match status" value="1"/>
</dbReference>
<dbReference type="Pfam" id="PF05901">
    <property type="entry name" value="Excalibur"/>
    <property type="match status" value="1"/>
</dbReference>
<sequence>MAQARAWSGQVTHVIDGDSLLTGNREIRLAGIDAPEYTQPYGREARQVLYDLIHGRSVQVKPVTTDRHGRIVAHVTRDDGLHVNAAMVEAGAAYVYRRYTDDPHLIALETVAKEKGKGLWSLPSDQRKPPEQWRREHENETDRIGFNCAVRKTRCKQMTSCEEARFYLTRCGTHWLDGNKDGVPCERTLCKS</sequence>
<dbReference type="PANTHER" id="PTHR12302">
    <property type="entry name" value="EBNA2 BINDING PROTEIN P100"/>
    <property type="match status" value="1"/>
</dbReference>
<dbReference type="SUPFAM" id="SSF50199">
    <property type="entry name" value="Staphylococcal nuclease"/>
    <property type="match status" value="1"/>
</dbReference>
<dbReference type="InterPro" id="IPR016071">
    <property type="entry name" value="Staphylococal_nuclease_OB-fold"/>
</dbReference>
<dbReference type="PANTHER" id="PTHR12302:SF3">
    <property type="entry name" value="SERINE_THREONINE-PROTEIN KINASE 31"/>
    <property type="match status" value="1"/>
</dbReference>
<evidence type="ECO:0000256" key="4">
    <source>
        <dbReference type="SAM" id="MobiDB-lite"/>
    </source>
</evidence>
<evidence type="ECO:0000313" key="6">
    <source>
        <dbReference type="EMBL" id="ETW97245.1"/>
    </source>
</evidence>
<dbReference type="InterPro" id="IPR008613">
    <property type="entry name" value="Excalibur_Ca-bd_domain"/>
</dbReference>
<feature type="region of interest" description="Disordered" evidence="4">
    <location>
        <begin position="119"/>
        <end position="138"/>
    </location>
</feature>
<evidence type="ECO:0000259" key="5">
    <source>
        <dbReference type="PROSITE" id="PS50830"/>
    </source>
</evidence>
<evidence type="ECO:0000256" key="1">
    <source>
        <dbReference type="ARBA" id="ARBA00022722"/>
    </source>
</evidence>
<proteinExistence type="predicted"/>
<keyword evidence="3" id="KW-0378">Hydrolase</keyword>
<keyword evidence="7" id="KW-1185">Reference proteome</keyword>
<dbReference type="Proteomes" id="UP000019141">
    <property type="component" value="Unassembled WGS sequence"/>
</dbReference>
<feature type="compositionally biased region" description="Basic and acidic residues" evidence="4">
    <location>
        <begin position="125"/>
        <end position="138"/>
    </location>
</feature>
<reference evidence="6 7" key="1">
    <citation type="journal article" date="2014" name="Nature">
        <title>An environmental bacterial taxon with a large and distinct metabolic repertoire.</title>
        <authorList>
            <person name="Wilson M.C."/>
            <person name="Mori T."/>
            <person name="Ruckert C."/>
            <person name="Uria A.R."/>
            <person name="Helf M.J."/>
            <person name="Takada K."/>
            <person name="Gernert C."/>
            <person name="Steffens U.A."/>
            <person name="Heycke N."/>
            <person name="Schmitt S."/>
            <person name="Rinke C."/>
            <person name="Helfrich E.J."/>
            <person name="Brachmann A.O."/>
            <person name="Gurgui C."/>
            <person name="Wakimoto T."/>
            <person name="Kracht M."/>
            <person name="Crusemann M."/>
            <person name="Hentschel U."/>
            <person name="Abe I."/>
            <person name="Matsunaga S."/>
            <person name="Kalinowski J."/>
            <person name="Takeyama H."/>
            <person name="Piel J."/>
        </authorList>
    </citation>
    <scope>NUCLEOTIDE SEQUENCE [LARGE SCALE GENOMIC DNA]</scope>
    <source>
        <strain evidence="7">TSY1</strain>
    </source>
</reference>
<keyword evidence="2" id="KW-0255">Endonuclease</keyword>
<evidence type="ECO:0000256" key="2">
    <source>
        <dbReference type="ARBA" id="ARBA00022759"/>
    </source>
</evidence>
<keyword evidence="1" id="KW-0540">Nuclease</keyword>
<dbReference type="Pfam" id="PF00565">
    <property type="entry name" value="SNase"/>
    <property type="match status" value="1"/>
</dbReference>
<evidence type="ECO:0000256" key="3">
    <source>
        <dbReference type="ARBA" id="ARBA00022801"/>
    </source>
</evidence>
<dbReference type="GO" id="GO:0004519">
    <property type="term" value="F:endonuclease activity"/>
    <property type="evidence" value="ECO:0007669"/>
    <property type="project" value="UniProtKB-KW"/>
</dbReference>
<dbReference type="HOGENOM" id="CLU_046484_7_0_7"/>
<comment type="caution">
    <text evidence="6">The sequence shown here is derived from an EMBL/GenBank/DDBJ whole genome shotgun (WGS) entry which is preliminary data.</text>
</comment>
<protein>
    <recommendedName>
        <fullName evidence="5">TNase-like domain-containing protein</fullName>
    </recommendedName>
</protein>
<dbReference type="GO" id="GO:0016787">
    <property type="term" value="F:hydrolase activity"/>
    <property type="evidence" value="ECO:0007669"/>
    <property type="project" value="UniProtKB-KW"/>
</dbReference>
<feature type="domain" description="TNase-like" evidence="5">
    <location>
        <begin position="5"/>
        <end position="122"/>
    </location>
</feature>
<dbReference type="PROSITE" id="PS50830">
    <property type="entry name" value="TNASE_3"/>
    <property type="match status" value="1"/>
</dbReference>